<dbReference type="GO" id="GO:0003677">
    <property type="term" value="F:DNA binding"/>
    <property type="evidence" value="ECO:0007669"/>
    <property type="project" value="UniProtKB-KW"/>
</dbReference>
<name>A0A7W9PMZ1_9NOCA</name>
<evidence type="ECO:0000313" key="2">
    <source>
        <dbReference type="EMBL" id="MBB5918488.1"/>
    </source>
</evidence>
<feature type="region of interest" description="Disordered" evidence="1">
    <location>
        <begin position="101"/>
        <end position="125"/>
    </location>
</feature>
<keyword evidence="3" id="KW-1185">Reference proteome</keyword>
<dbReference type="EMBL" id="JACHIT010000002">
    <property type="protein sequence ID" value="MBB5918488.1"/>
    <property type="molecule type" value="Genomic_DNA"/>
</dbReference>
<comment type="caution">
    <text evidence="2">The sequence shown here is derived from an EMBL/GenBank/DDBJ whole genome shotgun (WGS) entry which is preliminary data.</text>
</comment>
<keyword evidence="2" id="KW-0238">DNA-binding</keyword>
<dbReference type="InterPro" id="IPR036894">
    <property type="entry name" value="YbaB-like_sf"/>
</dbReference>
<proteinExistence type="predicted"/>
<dbReference type="SUPFAM" id="SSF82607">
    <property type="entry name" value="YbaB-like"/>
    <property type="match status" value="1"/>
</dbReference>
<protein>
    <submittedName>
        <fullName evidence="2">DNA-binding protein YbaB</fullName>
    </submittedName>
</protein>
<reference evidence="2 3" key="1">
    <citation type="submission" date="2020-08" db="EMBL/GenBank/DDBJ databases">
        <title>Sequencing the genomes of 1000 actinobacteria strains.</title>
        <authorList>
            <person name="Klenk H.-P."/>
        </authorList>
    </citation>
    <scope>NUCLEOTIDE SEQUENCE [LARGE SCALE GENOMIC DNA]</scope>
    <source>
        <strain evidence="2 3">DSM 43582</strain>
    </source>
</reference>
<dbReference type="InterPro" id="IPR004401">
    <property type="entry name" value="YbaB/EbfC"/>
</dbReference>
<evidence type="ECO:0000256" key="1">
    <source>
        <dbReference type="SAM" id="MobiDB-lite"/>
    </source>
</evidence>
<dbReference type="Gene3D" id="3.30.1310.10">
    <property type="entry name" value="Nucleoid-associated protein YbaB-like domain"/>
    <property type="match status" value="1"/>
</dbReference>
<dbReference type="Proteomes" id="UP000540412">
    <property type="component" value="Unassembled WGS sequence"/>
</dbReference>
<accession>A0A7W9PMZ1</accession>
<organism evidence="2 3">
    <name type="scientific">Nocardia transvalensis</name>
    <dbReference type="NCBI Taxonomy" id="37333"/>
    <lineage>
        <taxon>Bacteria</taxon>
        <taxon>Bacillati</taxon>
        <taxon>Actinomycetota</taxon>
        <taxon>Actinomycetes</taxon>
        <taxon>Mycobacteriales</taxon>
        <taxon>Nocardiaceae</taxon>
        <taxon>Nocardia</taxon>
    </lineage>
</organism>
<gene>
    <name evidence="2" type="ORF">BJY24_007400</name>
</gene>
<dbReference type="AlphaFoldDB" id="A0A7W9PMZ1"/>
<dbReference type="Pfam" id="PF02575">
    <property type="entry name" value="YbaB_DNA_bd"/>
    <property type="match status" value="1"/>
</dbReference>
<sequence length="142" mass="16483">MTDTAAWEQQIQRILADVRRNGTRLTRALEKVRGRAETRGVTVEVDAHGDITTLQIARGAMRWNNTQLESTLLDCYRRARADVKAEVQEIARKADPRLRQPIHELLADTPSVSDTRRPRTEEEIQAADDAYFERMNRRGWRR</sequence>
<evidence type="ECO:0000313" key="3">
    <source>
        <dbReference type="Proteomes" id="UP000540412"/>
    </source>
</evidence>
<dbReference type="RefSeq" id="WP_040753566.1">
    <property type="nucleotide sequence ID" value="NZ_JACHIT010000002.1"/>
</dbReference>